<name>A0A3M7PP35_BRAPC</name>
<evidence type="ECO:0000313" key="1">
    <source>
        <dbReference type="EMBL" id="RNA00515.1"/>
    </source>
</evidence>
<comment type="caution">
    <text evidence="1">The sequence shown here is derived from an EMBL/GenBank/DDBJ whole genome shotgun (WGS) entry which is preliminary data.</text>
</comment>
<sequence length="146" mass="16234">MDRELILQADQSDHSVHPPFTSQSKISIDSFSSQFLPPFRGSGLLQSLIRHLHISPLLDLHLTHGPQSENPPSTGVLVKGQTLLVPRIPNTIRVHATGKLTLSITYDSVFVYCVMSSSSEENVNILMFGINIINSYLDKKAIFKNH</sequence>
<evidence type="ECO:0000313" key="2">
    <source>
        <dbReference type="Proteomes" id="UP000276133"/>
    </source>
</evidence>
<keyword evidence="2" id="KW-1185">Reference proteome</keyword>
<organism evidence="1 2">
    <name type="scientific">Brachionus plicatilis</name>
    <name type="common">Marine rotifer</name>
    <name type="synonym">Brachionus muelleri</name>
    <dbReference type="NCBI Taxonomy" id="10195"/>
    <lineage>
        <taxon>Eukaryota</taxon>
        <taxon>Metazoa</taxon>
        <taxon>Spiralia</taxon>
        <taxon>Gnathifera</taxon>
        <taxon>Rotifera</taxon>
        <taxon>Eurotatoria</taxon>
        <taxon>Monogononta</taxon>
        <taxon>Pseudotrocha</taxon>
        <taxon>Ploima</taxon>
        <taxon>Brachionidae</taxon>
        <taxon>Brachionus</taxon>
    </lineage>
</organism>
<gene>
    <name evidence="1" type="ORF">BpHYR1_028142</name>
</gene>
<reference evidence="1 2" key="1">
    <citation type="journal article" date="2018" name="Sci. Rep.">
        <title>Genomic signatures of local adaptation to the degree of environmental predictability in rotifers.</title>
        <authorList>
            <person name="Franch-Gras L."/>
            <person name="Hahn C."/>
            <person name="Garcia-Roger E.M."/>
            <person name="Carmona M.J."/>
            <person name="Serra M."/>
            <person name="Gomez A."/>
        </authorList>
    </citation>
    <scope>NUCLEOTIDE SEQUENCE [LARGE SCALE GENOMIC DNA]</scope>
    <source>
        <strain evidence="1">HYR1</strain>
    </source>
</reference>
<protein>
    <submittedName>
        <fullName evidence="1">Uncharacterized protein</fullName>
    </submittedName>
</protein>
<dbReference type="Proteomes" id="UP000276133">
    <property type="component" value="Unassembled WGS sequence"/>
</dbReference>
<dbReference type="AlphaFoldDB" id="A0A3M7PP35"/>
<dbReference type="EMBL" id="REGN01009714">
    <property type="protein sequence ID" value="RNA00515.1"/>
    <property type="molecule type" value="Genomic_DNA"/>
</dbReference>
<accession>A0A3M7PP35</accession>
<proteinExistence type="predicted"/>